<evidence type="ECO:0000313" key="2">
    <source>
        <dbReference type="WBParaSite" id="PSU_v2.g1386.t1"/>
    </source>
</evidence>
<name>A0A914Y0X5_9BILA</name>
<sequence length="182" mass="20977">MHFCWKEEKPKKSRTRKCSIPVVEDAIPRISQEQQLYAPIELHCATESAVKAVDRTVNALEKLVLLAPKNSIEKHLMKTISLMCVFLRQFHTELRTRKDRRSKLEIILKLWTELQMQSSQGHPISIPSEVYQQPSATIIQRSTPPPPKMSAEELTVKMSMVSPSISTISNYFEIKKKKKSNF</sequence>
<organism evidence="1 2">
    <name type="scientific">Panagrolaimus superbus</name>
    <dbReference type="NCBI Taxonomy" id="310955"/>
    <lineage>
        <taxon>Eukaryota</taxon>
        <taxon>Metazoa</taxon>
        <taxon>Ecdysozoa</taxon>
        <taxon>Nematoda</taxon>
        <taxon>Chromadorea</taxon>
        <taxon>Rhabditida</taxon>
        <taxon>Tylenchina</taxon>
        <taxon>Panagrolaimomorpha</taxon>
        <taxon>Panagrolaimoidea</taxon>
        <taxon>Panagrolaimidae</taxon>
        <taxon>Panagrolaimus</taxon>
    </lineage>
</organism>
<reference evidence="2" key="1">
    <citation type="submission" date="2022-11" db="UniProtKB">
        <authorList>
            <consortium name="WormBaseParasite"/>
        </authorList>
    </citation>
    <scope>IDENTIFICATION</scope>
</reference>
<protein>
    <submittedName>
        <fullName evidence="2">Uncharacterized protein</fullName>
    </submittedName>
</protein>
<dbReference type="WBParaSite" id="PSU_v2.g1386.t1">
    <property type="protein sequence ID" value="PSU_v2.g1386.t1"/>
    <property type="gene ID" value="PSU_v2.g1386"/>
</dbReference>
<proteinExistence type="predicted"/>
<dbReference type="Proteomes" id="UP000887577">
    <property type="component" value="Unplaced"/>
</dbReference>
<evidence type="ECO:0000313" key="1">
    <source>
        <dbReference type="Proteomes" id="UP000887577"/>
    </source>
</evidence>
<accession>A0A914Y0X5</accession>
<dbReference type="AlphaFoldDB" id="A0A914Y0X5"/>
<keyword evidence="1" id="KW-1185">Reference proteome</keyword>